<accession>A0A841GIS5</accession>
<evidence type="ECO:0000259" key="1">
    <source>
        <dbReference type="Pfam" id="PF07085"/>
    </source>
</evidence>
<gene>
    <name evidence="2" type="ORF">HNP65_000699</name>
</gene>
<evidence type="ECO:0000313" key="3">
    <source>
        <dbReference type="Proteomes" id="UP000555828"/>
    </source>
</evidence>
<evidence type="ECO:0000313" key="2">
    <source>
        <dbReference type="EMBL" id="MBB6062277.1"/>
    </source>
</evidence>
<dbReference type="GO" id="GO:0016874">
    <property type="term" value="F:ligase activity"/>
    <property type="evidence" value="ECO:0007669"/>
    <property type="project" value="UniProtKB-KW"/>
</dbReference>
<dbReference type="InterPro" id="IPR010766">
    <property type="entry name" value="DRTGG"/>
</dbReference>
<keyword evidence="3" id="KW-1185">Reference proteome</keyword>
<sequence>MKLSEIIEKINAEVVYLKEDCDILHGCTGDLLSMVMKNAKSDSIWITVQNHVNIIAVASMVGIKAVVLCEGLEYSPDTIEKAKEEGISLLKSNESSFVVSGKIYSLGIL</sequence>
<protein>
    <submittedName>
        <fullName evidence="2">Diphthamide synthase (EF-2-diphthine--ammonia ligase)</fullName>
    </submittedName>
</protein>
<comment type="caution">
    <text evidence="2">The sequence shown here is derived from an EMBL/GenBank/DDBJ whole genome shotgun (WGS) entry which is preliminary data.</text>
</comment>
<dbReference type="InterPro" id="IPR028979">
    <property type="entry name" value="Ser_kin/Pase_Hpr-like_N_sf"/>
</dbReference>
<organism evidence="2 3">
    <name type="scientific">Thermosipho japonicus</name>
    <dbReference type="NCBI Taxonomy" id="90323"/>
    <lineage>
        <taxon>Bacteria</taxon>
        <taxon>Thermotogati</taxon>
        <taxon>Thermotogota</taxon>
        <taxon>Thermotogae</taxon>
        <taxon>Thermotogales</taxon>
        <taxon>Fervidobacteriaceae</taxon>
        <taxon>Thermosipho</taxon>
    </lineage>
</organism>
<dbReference type="RefSeq" id="WP_184618945.1">
    <property type="nucleotide sequence ID" value="NZ_JACHEX010000001.1"/>
</dbReference>
<dbReference type="Gene3D" id="3.40.1390.20">
    <property type="entry name" value="HprK N-terminal domain-like"/>
    <property type="match status" value="1"/>
</dbReference>
<proteinExistence type="predicted"/>
<reference evidence="2 3" key="1">
    <citation type="submission" date="2020-08" db="EMBL/GenBank/DDBJ databases">
        <title>Genomic Encyclopedia of Type Strains, Phase IV (KMG-IV): sequencing the most valuable type-strain genomes for metagenomic binning, comparative biology and taxonomic classification.</title>
        <authorList>
            <person name="Goeker M."/>
        </authorList>
    </citation>
    <scope>NUCLEOTIDE SEQUENCE [LARGE SCALE GENOMIC DNA]</scope>
    <source>
        <strain evidence="2 3">DSM 13481</strain>
    </source>
</reference>
<dbReference type="SUPFAM" id="SSF75138">
    <property type="entry name" value="HprK N-terminal domain-like"/>
    <property type="match status" value="1"/>
</dbReference>
<dbReference type="Proteomes" id="UP000555828">
    <property type="component" value="Unassembled WGS sequence"/>
</dbReference>
<feature type="domain" description="DRTGG" evidence="1">
    <location>
        <begin position="6"/>
        <end position="104"/>
    </location>
</feature>
<name>A0A841GIS5_9BACT</name>
<dbReference type="AlphaFoldDB" id="A0A841GIS5"/>
<dbReference type="Pfam" id="PF07085">
    <property type="entry name" value="DRTGG"/>
    <property type="match status" value="1"/>
</dbReference>
<dbReference type="EMBL" id="JACHEX010000001">
    <property type="protein sequence ID" value="MBB6062277.1"/>
    <property type="molecule type" value="Genomic_DNA"/>
</dbReference>
<keyword evidence="2" id="KW-0436">Ligase</keyword>